<dbReference type="Proteomes" id="UP000295341">
    <property type="component" value="Unassembled WGS sequence"/>
</dbReference>
<reference evidence="2 3" key="1">
    <citation type="submission" date="2019-03" db="EMBL/GenBank/DDBJ databases">
        <title>Genomic Encyclopedia of Type Strains, Phase IV (KMG-IV): sequencing the most valuable type-strain genomes for metagenomic binning, comparative biology and taxonomic classification.</title>
        <authorList>
            <person name="Goeker M."/>
        </authorList>
    </citation>
    <scope>NUCLEOTIDE SEQUENCE [LARGE SCALE GENOMIC DNA]</scope>
    <source>
        <strain evidence="2 3">DSM 26377</strain>
    </source>
</reference>
<organism evidence="2 3">
    <name type="scientific">Panacagrimonas perspica</name>
    <dbReference type="NCBI Taxonomy" id="381431"/>
    <lineage>
        <taxon>Bacteria</taxon>
        <taxon>Pseudomonadati</taxon>
        <taxon>Pseudomonadota</taxon>
        <taxon>Gammaproteobacteria</taxon>
        <taxon>Nevskiales</taxon>
        <taxon>Nevskiaceae</taxon>
        <taxon>Panacagrimonas</taxon>
    </lineage>
</organism>
<accession>A0A4S3KA89</accession>
<dbReference type="EMBL" id="SOBT01000012">
    <property type="protein sequence ID" value="TDU24366.1"/>
    <property type="molecule type" value="Genomic_DNA"/>
</dbReference>
<keyword evidence="3" id="KW-1185">Reference proteome</keyword>
<name>A0A4S3KA89_9GAMM</name>
<keyword evidence="1" id="KW-1133">Transmembrane helix</keyword>
<feature type="transmembrane region" description="Helical" evidence="1">
    <location>
        <begin position="40"/>
        <end position="62"/>
    </location>
</feature>
<evidence type="ECO:0000256" key="1">
    <source>
        <dbReference type="SAM" id="Phobius"/>
    </source>
</evidence>
<feature type="transmembrane region" description="Helical" evidence="1">
    <location>
        <begin position="6"/>
        <end position="28"/>
    </location>
</feature>
<feature type="transmembrane region" description="Helical" evidence="1">
    <location>
        <begin position="106"/>
        <end position="127"/>
    </location>
</feature>
<comment type="caution">
    <text evidence="2">The sequence shown here is derived from an EMBL/GenBank/DDBJ whole genome shotgun (WGS) entry which is preliminary data.</text>
</comment>
<proteinExistence type="predicted"/>
<keyword evidence="1" id="KW-0472">Membrane</keyword>
<feature type="transmembrane region" description="Helical" evidence="1">
    <location>
        <begin position="68"/>
        <end position="94"/>
    </location>
</feature>
<protein>
    <submittedName>
        <fullName evidence="2">Uncharacterized membrane protein YhaH (DUF805 family)</fullName>
    </submittedName>
</protein>
<evidence type="ECO:0000313" key="2">
    <source>
        <dbReference type="EMBL" id="TDU24366.1"/>
    </source>
</evidence>
<sequence>MNRSRYWVHIAFWLPALVTLALIVLGAQTRGGVMDSEGDVRHFVVMAVCLLALSWIVAARAYDAGMPGWMSVLAVPAAIAFLPFSALGLGLLLTSDRRRASEPVKLWWMIPSAAAGIGLAYGVSLMLR</sequence>
<evidence type="ECO:0000313" key="3">
    <source>
        <dbReference type="Proteomes" id="UP000295341"/>
    </source>
</evidence>
<keyword evidence="1" id="KW-0812">Transmembrane</keyword>
<gene>
    <name evidence="2" type="ORF">DFR24_4633</name>
</gene>
<dbReference type="AlphaFoldDB" id="A0A4S3KA89"/>